<dbReference type="AlphaFoldDB" id="A0A8I2Z9E7"/>
<sequence length="202" mass="23311">MHTSPNAWYGLSVLQRQRTSSNNTFGIARPRYRRYLRDHTSFLRTVVRVLMGLMDLWMGSPRTWDYSLLYNIQLNRVLRQSLLCLAKVLSANGRTKKVSFKGHRTLCCTSLSFKRRSEELCWVLDHCTINMESHSSQCFICSIQFSTPEKLREHVWHYQTEITALFVRISYGTLLDTCGATNFVHSALPLIPKRTSISATSA</sequence>
<evidence type="ECO:0000313" key="2">
    <source>
        <dbReference type="Proteomes" id="UP000689129"/>
    </source>
</evidence>
<protein>
    <submittedName>
        <fullName evidence="1">Uncharacterized protein</fullName>
    </submittedName>
</protein>
<name>A0A8I2Z9E7_VERLO</name>
<reference evidence="1" key="1">
    <citation type="journal article" date="2021" name="Mol. Plant Pathol.">
        <title>A 20-kb lineage-specific genomic region tames virulence in pathogenic amphidiploid Verticillium longisporum.</title>
        <authorList>
            <person name="Harting R."/>
            <person name="Starke J."/>
            <person name="Kusch H."/>
            <person name="Poggeler S."/>
            <person name="Maurus I."/>
            <person name="Schluter R."/>
            <person name="Landesfeind M."/>
            <person name="Bulla I."/>
            <person name="Nowrousian M."/>
            <person name="de Jonge R."/>
            <person name="Stahlhut G."/>
            <person name="Hoff K.J."/>
            <person name="Asshauer K.P."/>
            <person name="Thurmer A."/>
            <person name="Stanke M."/>
            <person name="Daniel R."/>
            <person name="Morgenstern B."/>
            <person name="Thomma B.P.H.J."/>
            <person name="Kronstad J.W."/>
            <person name="Braus-Stromeyer S.A."/>
            <person name="Braus G.H."/>
        </authorList>
    </citation>
    <scope>NUCLEOTIDE SEQUENCE</scope>
    <source>
        <strain evidence="1">Vl32</strain>
    </source>
</reference>
<gene>
    <name evidence="1" type="ORF">HYQ45_015862</name>
</gene>
<organism evidence="1 2">
    <name type="scientific">Verticillium longisporum</name>
    <name type="common">Verticillium dahliae var. longisporum</name>
    <dbReference type="NCBI Taxonomy" id="100787"/>
    <lineage>
        <taxon>Eukaryota</taxon>
        <taxon>Fungi</taxon>
        <taxon>Dikarya</taxon>
        <taxon>Ascomycota</taxon>
        <taxon>Pezizomycotina</taxon>
        <taxon>Sordariomycetes</taxon>
        <taxon>Hypocreomycetidae</taxon>
        <taxon>Glomerellales</taxon>
        <taxon>Plectosphaerellaceae</taxon>
        <taxon>Verticillium</taxon>
    </lineage>
</organism>
<accession>A0A8I2Z9E7</accession>
<dbReference type="Proteomes" id="UP000689129">
    <property type="component" value="Unassembled WGS sequence"/>
</dbReference>
<proteinExistence type="predicted"/>
<evidence type="ECO:0000313" key="1">
    <source>
        <dbReference type="EMBL" id="KAG7117407.1"/>
    </source>
</evidence>
<comment type="caution">
    <text evidence="1">The sequence shown here is derived from an EMBL/GenBank/DDBJ whole genome shotgun (WGS) entry which is preliminary data.</text>
</comment>
<dbReference type="EMBL" id="JAEMWZ010000446">
    <property type="protein sequence ID" value="KAG7117407.1"/>
    <property type="molecule type" value="Genomic_DNA"/>
</dbReference>